<dbReference type="AlphaFoldDB" id="A0A8J7G1J1"/>
<accession>A0A8J7G1J1</accession>
<sequence>MNEQAIFQMLGIAMRARKIVSGEDTVVRDVRAGRAALVLMATDASDNTKKKLADKCNSYNVPLIEWGTRYEIGHAIGKEARVTVAIAERKLAAKLIQLLNE</sequence>
<dbReference type="InterPro" id="IPR029064">
    <property type="entry name" value="Ribosomal_eL30-like_sf"/>
</dbReference>
<dbReference type="Gene3D" id="3.30.1330.30">
    <property type="match status" value="1"/>
</dbReference>
<organism evidence="2 3">
    <name type="scientific">Savagea serpentis</name>
    <dbReference type="NCBI Taxonomy" id="2785297"/>
    <lineage>
        <taxon>Bacteria</taxon>
        <taxon>Bacillati</taxon>
        <taxon>Bacillota</taxon>
        <taxon>Bacilli</taxon>
        <taxon>Bacillales</taxon>
        <taxon>Caryophanaceae</taxon>
        <taxon>Savagea</taxon>
    </lineage>
</organism>
<evidence type="ECO:0000313" key="3">
    <source>
        <dbReference type="Proteomes" id="UP000622653"/>
    </source>
</evidence>
<dbReference type="InterPro" id="IPR004038">
    <property type="entry name" value="Ribosomal_eL8/eL30/eS12/Gad45"/>
</dbReference>
<dbReference type="RefSeq" id="WP_194561450.1">
    <property type="nucleotide sequence ID" value="NZ_JADKPV010000001.1"/>
</dbReference>
<dbReference type="NCBIfam" id="NF005825">
    <property type="entry name" value="PRK07714.1"/>
    <property type="match status" value="1"/>
</dbReference>
<dbReference type="Proteomes" id="UP000622653">
    <property type="component" value="Unassembled WGS sequence"/>
</dbReference>
<dbReference type="SUPFAM" id="SSF55315">
    <property type="entry name" value="L30e-like"/>
    <property type="match status" value="1"/>
</dbReference>
<comment type="caution">
    <text evidence="2">The sequence shown here is derived from an EMBL/GenBank/DDBJ whole genome shotgun (WGS) entry which is preliminary data.</text>
</comment>
<proteinExistence type="predicted"/>
<dbReference type="Pfam" id="PF01248">
    <property type="entry name" value="Ribosomal_L7Ae"/>
    <property type="match status" value="1"/>
</dbReference>
<evidence type="ECO:0000313" key="2">
    <source>
        <dbReference type="EMBL" id="MBF4499982.1"/>
    </source>
</evidence>
<keyword evidence="3" id="KW-1185">Reference proteome</keyword>
<name>A0A8J7G1J1_9BACL</name>
<evidence type="ECO:0000259" key="1">
    <source>
        <dbReference type="Pfam" id="PF01248"/>
    </source>
</evidence>
<feature type="domain" description="Ribosomal protein eL8/eL30/eS12/Gadd45" evidence="1">
    <location>
        <begin position="5"/>
        <end position="88"/>
    </location>
</feature>
<gene>
    <name evidence="2" type="ORF">IRY55_01300</name>
</gene>
<reference evidence="2" key="1">
    <citation type="submission" date="2020-11" db="EMBL/GenBank/DDBJ databases">
        <title>Multidrug resistant novel bacterium Savagea serpentis sp. nov., isolated from the scats of a vine snake (Ahaetulla nasuta).</title>
        <authorList>
            <person name="Venkata Ramana V."/>
            <person name="Vikas Patil S."/>
            <person name="Yogita Lugani V."/>
        </authorList>
    </citation>
    <scope>NUCLEOTIDE SEQUENCE</scope>
    <source>
        <strain evidence="2">SN6</strain>
    </source>
</reference>
<protein>
    <submittedName>
        <fullName evidence="2">YlxQ family RNA-binding protein</fullName>
    </submittedName>
</protein>
<dbReference type="EMBL" id="JADKPV010000001">
    <property type="protein sequence ID" value="MBF4499982.1"/>
    <property type="molecule type" value="Genomic_DNA"/>
</dbReference>